<gene>
    <name evidence="1" type="ORF">BDR25DRAFT_119819</name>
</gene>
<evidence type="ECO:0000313" key="1">
    <source>
        <dbReference type="EMBL" id="KAF2474185.1"/>
    </source>
</evidence>
<accession>A0ACB6R794</accession>
<organism evidence="1 2">
    <name type="scientific">Lindgomyces ingoldianus</name>
    <dbReference type="NCBI Taxonomy" id="673940"/>
    <lineage>
        <taxon>Eukaryota</taxon>
        <taxon>Fungi</taxon>
        <taxon>Dikarya</taxon>
        <taxon>Ascomycota</taxon>
        <taxon>Pezizomycotina</taxon>
        <taxon>Dothideomycetes</taxon>
        <taxon>Pleosporomycetidae</taxon>
        <taxon>Pleosporales</taxon>
        <taxon>Lindgomycetaceae</taxon>
        <taxon>Lindgomyces</taxon>
    </lineage>
</organism>
<keyword evidence="2" id="KW-1185">Reference proteome</keyword>
<proteinExistence type="predicted"/>
<sequence>MLESDALSWSFMAWLASSGAEISAKIQLADLKEKHAGRGVVALQDVQEEEFLFRIPRSLILSVENSDLPSKIPSAFADLDPWLSLILVMLYELEKGKESKWHAYFDILPKEFNTLMFWEPDELAQLQASAVVGKIGKEEADKGFEERLLPIIAEYKEVLGIDFPDNEANKAVMLKQMHKLASTIMAYAFDIEPTDARKEVDEEGYMSEEEDEALPKGMVPLADMLNADADRNNARLFYEENSLSMKALKSIKAGEEIFNDYGPLPRSDLLRRYGYITDNYAKYDVAEIPFYTASAVMEKAGVLAEDLKSKFEYLESQGVVEDGYTISTSSPFDIQESIAPELIIMIEALLLPDHEFDRIADREKLPKPDKISIKGAQLLIEIITTHMKDYTTTLEEDIAEKTVVPLTSSDVSRERRYMMAKLVRIGEKKILRDAVEALDRLIEHLVVQNKVGKKPGHDSAGPPKKRQRVE</sequence>
<reference evidence="1" key="1">
    <citation type="journal article" date="2020" name="Stud. Mycol.">
        <title>101 Dothideomycetes genomes: a test case for predicting lifestyles and emergence of pathogens.</title>
        <authorList>
            <person name="Haridas S."/>
            <person name="Albert R."/>
            <person name="Binder M."/>
            <person name="Bloem J."/>
            <person name="Labutti K."/>
            <person name="Salamov A."/>
            <person name="Andreopoulos B."/>
            <person name="Baker S."/>
            <person name="Barry K."/>
            <person name="Bills G."/>
            <person name="Bluhm B."/>
            <person name="Cannon C."/>
            <person name="Castanera R."/>
            <person name="Culley D."/>
            <person name="Daum C."/>
            <person name="Ezra D."/>
            <person name="Gonzalez J."/>
            <person name="Henrissat B."/>
            <person name="Kuo A."/>
            <person name="Liang C."/>
            <person name="Lipzen A."/>
            <person name="Lutzoni F."/>
            <person name="Magnuson J."/>
            <person name="Mondo S."/>
            <person name="Nolan M."/>
            <person name="Ohm R."/>
            <person name="Pangilinan J."/>
            <person name="Park H.-J."/>
            <person name="Ramirez L."/>
            <person name="Alfaro M."/>
            <person name="Sun H."/>
            <person name="Tritt A."/>
            <person name="Yoshinaga Y."/>
            <person name="Zwiers L.-H."/>
            <person name="Turgeon B."/>
            <person name="Goodwin S."/>
            <person name="Spatafora J."/>
            <person name="Crous P."/>
            <person name="Grigoriev I."/>
        </authorList>
    </citation>
    <scope>NUCLEOTIDE SEQUENCE</scope>
    <source>
        <strain evidence="1">ATCC 200398</strain>
    </source>
</reference>
<name>A0ACB6R794_9PLEO</name>
<protein>
    <submittedName>
        <fullName evidence="1">SET domain-containing protein RMS1</fullName>
    </submittedName>
</protein>
<dbReference type="EMBL" id="MU003498">
    <property type="protein sequence ID" value="KAF2474185.1"/>
    <property type="molecule type" value="Genomic_DNA"/>
</dbReference>
<dbReference type="Proteomes" id="UP000799755">
    <property type="component" value="Unassembled WGS sequence"/>
</dbReference>
<comment type="caution">
    <text evidence="1">The sequence shown here is derived from an EMBL/GenBank/DDBJ whole genome shotgun (WGS) entry which is preliminary data.</text>
</comment>
<evidence type="ECO:0000313" key="2">
    <source>
        <dbReference type="Proteomes" id="UP000799755"/>
    </source>
</evidence>